<evidence type="ECO:0000259" key="8">
    <source>
        <dbReference type="SMART" id="SM01372"/>
    </source>
</evidence>
<dbReference type="GO" id="GO:0000978">
    <property type="term" value="F:RNA polymerase II cis-regulatory region sequence-specific DNA binding"/>
    <property type="evidence" value="ECO:0007669"/>
    <property type="project" value="InterPro"/>
</dbReference>
<keyword evidence="4 5" id="KW-0804">Transcription</keyword>
<dbReference type="InterPro" id="IPR036388">
    <property type="entry name" value="WH-like_DNA-bd_sf"/>
</dbReference>
<dbReference type="EMBL" id="CAJPIZ010026745">
    <property type="protein sequence ID" value="CAG2119090.1"/>
    <property type="molecule type" value="Genomic_DNA"/>
</dbReference>
<accession>A0A7R9LIC4</accession>
<dbReference type="EMBL" id="OC881320">
    <property type="protein sequence ID" value="CAD7642209.1"/>
    <property type="molecule type" value="Genomic_DNA"/>
</dbReference>
<comment type="subcellular location">
    <subcellularLocation>
        <location evidence="5">Nucleus</location>
    </subcellularLocation>
</comment>
<proteinExistence type="inferred from homology"/>
<dbReference type="InterPro" id="IPR037241">
    <property type="entry name" value="E2F-DP_heterodim"/>
</dbReference>
<dbReference type="Proteomes" id="UP000759131">
    <property type="component" value="Unassembled WGS sequence"/>
</dbReference>
<dbReference type="InterPro" id="IPR036390">
    <property type="entry name" value="WH_DNA-bd_sf"/>
</dbReference>
<sequence length="325" mass="36021">MSPQTPASDDSSTPSKGKHRYETSLGQLTRKFISLLQNASDGILNLNEASTVLQVQKRRIYDITNVLEGVGLLHKTSKNNIQWKGGSIDGGPQASSSGAFQSESVIAKKIQMEMENARLDAKERELNELIEMANNDLRAAHDNQDNKRFAFVTYRDIRGIKEFSDQTVIAIKAPSETKLEVPDPRESLQIWLKSEKGEIEVYLCPEDDGMTLNSDDGKGESIHSDLMSTNGDNQENDGSKAEETALKFAFISEDDDLGPMGSKSFLMQTEDQLKLANETALTSSDPTSNLPFLHLEPPLSEEDYNFTLEESEGIADLFDDDFSLT</sequence>
<evidence type="ECO:0000256" key="6">
    <source>
        <dbReference type="SAM" id="Coils"/>
    </source>
</evidence>
<feature type="region of interest" description="Disordered" evidence="7">
    <location>
        <begin position="1"/>
        <end position="21"/>
    </location>
</feature>
<dbReference type="SMART" id="SM01372">
    <property type="entry name" value="E2F_TDP"/>
    <property type="match status" value="1"/>
</dbReference>
<dbReference type="InterPro" id="IPR003316">
    <property type="entry name" value="E2F_WHTH_DNA-bd_dom"/>
</dbReference>
<evidence type="ECO:0000256" key="4">
    <source>
        <dbReference type="ARBA" id="ARBA00023163"/>
    </source>
</evidence>
<dbReference type="FunFam" id="1.10.10.10:FF:000008">
    <property type="entry name" value="E2F transcription factor 1"/>
    <property type="match status" value="1"/>
</dbReference>
<dbReference type="InterPro" id="IPR015633">
    <property type="entry name" value="E2F"/>
</dbReference>
<dbReference type="Pfam" id="PF02319">
    <property type="entry name" value="WHD_E2F_TDP"/>
    <property type="match status" value="1"/>
</dbReference>
<dbReference type="CDD" id="cd14660">
    <property type="entry name" value="E2F_DD"/>
    <property type="match status" value="1"/>
</dbReference>
<dbReference type="InterPro" id="IPR032198">
    <property type="entry name" value="E2F_CC-MB"/>
</dbReference>
<dbReference type="GO" id="GO:0046983">
    <property type="term" value="F:protein dimerization activity"/>
    <property type="evidence" value="ECO:0007669"/>
    <property type="project" value="InterPro"/>
</dbReference>
<keyword evidence="6" id="KW-0175">Coiled coil</keyword>
<dbReference type="Gene3D" id="1.10.10.10">
    <property type="entry name" value="Winged helix-like DNA-binding domain superfamily/Winged helix DNA-binding domain"/>
    <property type="match status" value="1"/>
</dbReference>
<organism evidence="9">
    <name type="scientific">Medioppia subpectinata</name>
    <dbReference type="NCBI Taxonomy" id="1979941"/>
    <lineage>
        <taxon>Eukaryota</taxon>
        <taxon>Metazoa</taxon>
        <taxon>Ecdysozoa</taxon>
        <taxon>Arthropoda</taxon>
        <taxon>Chelicerata</taxon>
        <taxon>Arachnida</taxon>
        <taxon>Acari</taxon>
        <taxon>Acariformes</taxon>
        <taxon>Sarcoptiformes</taxon>
        <taxon>Oribatida</taxon>
        <taxon>Brachypylina</taxon>
        <taxon>Oppioidea</taxon>
        <taxon>Oppiidae</taxon>
        <taxon>Medioppia</taxon>
    </lineage>
</organism>
<dbReference type="AlphaFoldDB" id="A0A7R9LIC4"/>
<feature type="compositionally biased region" description="Polar residues" evidence="7">
    <location>
        <begin position="1"/>
        <end position="15"/>
    </location>
</feature>
<reference evidence="9" key="1">
    <citation type="submission" date="2020-11" db="EMBL/GenBank/DDBJ databases">
        <authorList>
            <person name="Tran Van P."/>
        </authorList>
    </citation>
    <scope>NUCLEOTIDE SEQUENCE</scope>
</reference>
<keyword evidence="2 5" id="KW-0805">Transcription regulation</keyword>
<dbReference type="Pfam" id="PF16421">
    <property type="entry name" value="E2F_CC-MB"/>
    <property type="match status" value="1"/>
</dbReference>
<feature type="domain" description="E2F/DP family winged-helix DNA-binding" evidence="8">
    <location>
        <begin position="20"/>
        <end position="85"/>
    </location>
</feature>
<evidence type="ECO:0000256" key="5">
    <source>
        <dbReference type="RuleBase" id="RU003796"/>
    </source>
</evidence>
<evidence type="ECO:0000313" key="9">
    <source>
        <dbReference type="EMBL" id="CAD7642209.1"/>
    </source>
</evidence>
<evidence type="ECO:0000256" key="3">
    <source>
        <dbReference type="ARBA" id="ARBA00023125"/>
    </source>
</evidence>
<evidence type="ECO:0000313" key="10">
    <source>
        <dbReference type="Proteomes" id="UP000759131"/>
    </source>
</evidence>
<dbReference type="SUPFAM" id="SSF144074">
    <property type="entry name" value="E2F-DP heterodimerization region"/>
    <property type="match status" value="1"/>
</dbReference>
<comment type="similarity">
    <text evidence="1 5">Belongs to the E2F/DP family.</text>
</comment>
<feature type="region of interest" description="Disordered" evidence="7">
    <location>
        <begin position="210"/>
        <end position="239"/>
    </location>
</feature>
<dbReference type="GO" id="GO:0090575">
    <property type="term" value="C:RNA polymerase II transcription regulator complex"/>
    <property type="evidence" value="ECO:0007669"/>
    <property type="project" value="TreeGrafter"/>
</dbReference>
<dbReference type="GO" id="GO:0000981">
    <property type="term" value="F:DNA-binding transcription factor activity, RNA polymerase II-specific"/>
    <property type="evidence" value="ECO:0007669"/>
    <property type="project" value="TreeGrafter"/>
</dbReference>
<evidence type="ECO:0000256" key="2">
    <source>
        <dbReference type="ARBA" id="ARBA00023015"/>
    </source>
</evidence>
<evidence type="ECO:0000256" key="7">
    <source>
        <dbReference type="SAM" id="MobiDB-lite"/>
    </source>
</evidence>
<protein>
    <recommendedName>
        <fullName evidence="8">E2F/DP family winged-helix DNA-binding domain-containing protein</fullName>
    </recommendedName>
</protein>
<dbReference type="Gene3D" id="6.10.250.540">
    <property type="match status" value="1"/>
</dbReference>
<dbReference type="SUPFAM" id="SSF46785">
    <property type="entry name" value="Winged helix' DNA-binding domain"/>
    <property type="match status" value="1"/>
</dbReference>
<evidence type="ECO:0000256" key="1">
    <source>
        <dbReference type="ARBA" id="ARBA00010940"/>
    </source>
</evidence>
<dbReference type="OrthoDB" id="1743261at2759"/>
<feature type="coiled-coil region" evidence="6">
    <location>
        <begin position="107"/>
        <end position="143"/>
    </location>
</feature>
<name>A0A7R9LIC4_9ACAR</name>
<keyword evidence="10" id="KW-1185">Reference proteome</keyword>
<keyword evidence="5" id="KW-0539">Nucleus</keyword>
<keyword evidence="3 5" id="KW-0238">DNA-binding</keyword>
<dbReference type="PANTHER" id="PTHR12081">
    <property type="entry name" value="TRANSCRIPTION FACTOR E2F"/>
    <property type="match status" value="1"/>
</dbReference>
<dbReference type="PANTHER" id="PTHR12081:SF107">
    <property type="entry name" value="E2E3"/>
    <property type="match status" value="1"/>
</dbReference>
<gene>
    <name evidence="9" type="ORF">OSB1V03_LOCUS19039</name>
</gene>